<evidence type="ECO:0000256" key="1">
    <source>
        <dbReference type="ARBA" id="ARBA00023002"/>
    </source>
</evidence>
<dbReference type="Pfam" id="PF02668">
    <property type="entry name" value="TauD"/>
    <property type="match status" value="1"/>
</dbReference>
<dbReference type="RefSeq" id="WP_394301783.1">
    <property type="nucleotide sequence ID" value="NZ_JBHMQT010000033.1"/>
</dbReference>
<keyword evidence="4" id="KW-0223">Dioxygenase</keyword>
<proteinExistence type="predicted"/>
<dbReference type="GO" id="GO:0051213">
    <property type="term" value="F:dioxygenase activity"/>
    <property type="evidence" value="ECO:0007669"/>
    <property type="project" value="UniProtKB-KW"/>
</dbReference>
<protein>
    <submittedName>
        <fullName evidence="4">TauD/TfdA family dioxygenase</fullName>
    </submittedName>
</protein>
<feature type="domain" description="TauD/TfdA-like" evidence="3">
    <location>
        <begin position="15"/>
        <end position="120"/>
    </location>
</feature>
<dbReference type="InterPro" id="IPR042098">
    <property type="entry name" value="TauD-like_sf"/>
</dbReference>
<evidence type="ECO:0000313" key="5">
    <source>
        <dbReference type="Proteomes" id="UP001589870"/>
    </source>
</evidence>
<name>A0ABV6U6I2_9ACTN</name>
<reference evidence="4 5" key="1">
    <citation type="submission" date="2024-09" db="EMBL/GenBank/DDBJ databases">
        <authorList>
            <person name="Sun Q."/>
            <person name="Mori K."/>
        </authorList>
    </citation>
    <scope>NUCLEOTIDE SEQUENCE [LARGE SCALE GENOMIC DNA]</scope>
    <source>
        <strain evidence="4 5">TBRC 1851</strain>
    </source>
</reference>
<keyword evidence="5" id="KW-1185">Reference proteome</keyword>
<comment type="caution">
    <text evidence="4">The sequence shown here is derived from an EMBL/GenBank/DDBJ whole genome shotgun (WGS) entry which is preliminary data.</text>
</comment>
<keyword evidence="2" id="KW-0408">Iron</keyword>
<evidence type="ECO:0000259" key="3">
    <source>
        <dbReference type="Pfam" id="PF02668"/>
    </source>
</evidence>
<dbReference type="Proteomes" id="UP001589870">
    <property type="component" value="Unassembled WGS sequence"/>
</dbReference>
<accession>A0ABV6U6I2</accession>
<evidence type="ECO:0000256" key="2">
    <source>
        <dbReference type="ARBA" id="ARBA00023004"/>
    </source>
</evidence>
<dbReference type="Gene3D" id="3.60.130.10">
    <property type="entry name" value="Clavaminate synthase-like"/>
    <property type="match status" value="1"/>
</dbReference>
<dbReference type="InterPro" id="IPR003819">
    <property type="entry name" value="TauD/TfdA-like"/>
</dbReference>
<keyword evidence="1" id="KW-0560">Oxidoreductase</keyword>
<gene>
    <name evidence="4" type="ORF">ACFHYQ_15155</name>
</gene>
<dbReference type="SUPFAM" id="SSF51197">
    <property type="entry name" value="Clavaminate synthase-like"/>
    <property type="match status" value="1"/>
</dbReference>
<organism evidence="4 5">
    <name type="scientific">Sphaerimonospora cavernae</name>
    <dbReference type="NCBI Taxonomy" id="1740611"/>
    <lineage>
        <taxon>Bacteria</taxon>
        <taxon>Bacillati</taxon>
        <taxon>Actinomycetota</taxon>
        <taxon>Actinomycetes</taxon>
        <taxon>Streptosporangiales</taxon>
        <taxon>Streptosporangiaceae</taxon>
        <taxon>Sphaerimonospora</taxon>
    </lineage>
</organism>
<evidence type="ECO:0000313" key="4">
    <source>
        <dbReference type="EMBL" id="MFC0863639.1"/>
    </source>
</evidence>
<sequence length="250" mass="27457">MRLLTPMGRQLTTVEARRWLAVHGIVLVAEATVAELTSFLGDWTVPYSHPHESNPGITVIQPLAVSDGNGNGFTRRSLPLHTDRAHSPAPPTIVGCLYTQPSSKGGESLLLDGAEIVRAAERSTLVSEARHVVLRSRGRPWLPVISSSTDSKRYRIRYRSDQMAQPHAATVGAQPLLTMMQGALTTPAVHLFEEGQGYLIHNQRFLHGRRTFTGNREAIRIMAVVMGSSAHSHMNIGFELTNDRSDQLQG</sequence>
<dbReference type="EMBL" id="JBHMQT010000033">
    <property type="protein sequence ID" value="MFC0863639.1"/>
    <property type="molecule type" value="Genomic_DNA"/>
</dbReference>